<keyword evidence="2" id="KW-0732">Signal</keyword>
<feature type="signal peptide" evidence="2">
    <location>
        <begin position="1"/>
        <end position="24"/>
    </location>
</feature>
<gene>
    <name evidence="3" type="ORF">SAMN05421829_110127</name>
</gene>
<sequence length="100" mass="10712">MTHKTAALALLGAALILALPSAVAADTVSDKSFDRQAQALDEGMKLKEDAGVFGRPGLSGDEGPRASAVGDREMDRYVQRLAVEIRLRNALMDRDPTGFR</sequence>
<evidence type="ECO:0000313" key="4">
    <source>
        <dbReference type="Proteomes" id="UP000186819"/>
    </source>
</evidence>
<keyword evidence="4" id="KW-1185">Reference proteome</keyword>
<evidence type="ECO:0000256" key="1">
    <source>
        <dbReference type="SAM" id="MobiDB-lite"/>
    </source>
</evidence>
<evidence type="ECO:0000313" key="3">
    <source>
        <dbReference type="EMBL" id="SIR15332.1"/>
    </source>
</evidence>
<dbReference type="RefSeq" id="WP_076603066.1">
    <property type="nucleotide sequence ID" value="NZ_FTMD01000010.1"/>
</dbReference>
<dbReference type="AlphaFoldDB" id="A0A1N6YL86"/>
<evidence type="ECO:0000256" key="2">
    <source>
        <dbReference type="SAM" id="SignalP"/>
    </source>
</evidence>
<organism evidence="3 4">
    <name type="scientific">Aromatoleum tolulyticum</name>
    <dbReference type="NCBI Taxonomy" id="34027"/>
    <lineage>
        <taxon>Bacteria</taxon>
        <taxon>Pseudomonadati</taxon>
        <taxon>Pseudomonadota</taxon>
        <taxon>Betaproteobacteria</taxon>
        <taxon>Rhodocyclales</taxon>
        <taxon>Rhodocyclaceae</taxon>
        <taxon>Aromatoleum</taxon>
    </lineage>
</organism>
<feature type="region of interest" description="Disordered" evidence="1">
    <location>
        <begin position="51"/>
        <end position="71"/>
    </location>
</feature>
<reference evidence="4" key="1">
    <citation type="submission" date="2017-01" db="EMBL/GenBank/DDBJ databases">
        <authorList>
            <person name="Varghese N."/>
            <person name="Submissions S."/>
        </authorList>
    </citation>
    <scope>NUCLEOTIDE SEQUENCE [LARGE SCALE GENOMIC DNA]</scope>
    <source>
        <strain evidence="4">ATCC 51758</strain>
    </source>
</reference>
<protein>
    <recommendedName>
        <fullName evidence="5">DUF4148 domain-containing protein</fullName>
    </recommendedName>
</protein>
<dbReference type="Proteomes" id="UP000186819">
    <property type="component" value="Unassembled WGS sequence"/>
</dbReference>
<dbReference type="EMBL" id="FTMD01000010">
    <property type="protein sequence ID" value="SIR15332.1"/>
    <property type="molecule type" value="Genomic_DNA"/>
</dbReference>
<proteinExistence type="predicted"/>
<evidence type="ECO:0008006" key="5">
    <source>
        <dbReference type="Google" id="ProtNLM"/>
    </source>
</evidence>
<feature type="chain" id="PRO_5012998143" description="DUF4148 domain-containing protein" evidence="2">
    <location>
        <begin position="25"/>
        <end position="100"/>
    </location>
</feature>
<accession>A0A1N6YL86</accession>
<name>A0A1N6YL86_9RHOO</name>
<dbReference type="OrthoDB" id="9181220at2"/>